<evidence type="ECO:0000313" key="3">
    <source>
        <dbReference type="Proteomes" id="UP000614221"/>
    </source>
</evidence>
<name>A0A830ET99_9EURY</name>
<evidence type="ECO:0000313" key="2">
    <source>
        <dbReference type="EMBL" id="GGK74498.1"/>
    </source>
</evidence>
<protein>
    <submittedName>
        <fullName evidence="2">Uncharacterized protein</fullName>
    </submittedName>
</protein>
<proteinExistence type="predicted"/>
<evidence type="ECO:0000256" key="1">
    <source>
        <dbReference type="SAM" id="MobiDB-lite"/>
    </source>
</evidence>
<reference evidence="2" key="1">
    <citation type="journal article" date="2014" name="Int. J. Syst. Evol. Microbiol.">
        <title>Complete genome sequence of Corynebacterium casei LMG S-19264T (=DSM 44701T), isolated from a smear-ripened cheese.</title>
        <authorList>
            <consortium name="US DOE Joint Genome Institute (JGI-PGF)"/>
            <person name="Walter F."/>
            <person name="Albersmeier A."/>
            <person name="Kalinowski J."/>
            <person name="Ruckert C."/>
        </authorList>
    </citation>
    <scope>NUCLEOTIDE SEQUENCE</scope>
    <source>
        <strain evidence="2">JCM 19018</strain>
    </source>
</reference>
<dbReference type="OrthoDB" id="241622at2157"/>
<comment type="caution">
    <text evidence="2">The sequence shown here is derived from an EMBL/GenBank/DDBJ whole genome shotgun (WGS) entry which is preliminary data.</text>
</comment>
<dbReference type="AlphaFoldDB" id="A0A830ET99"/>
<dbReference type="RefSeq" id="WP_188978958.1">
    <property type="nucleotide sequence ID" value="NZ_BMPD01000005.1"/>
</dbReference>
<sequence length="380" mass="41656">MKYLYTSPLPESAQTGEQNQLRQELSQQGLLGQQRSAVEQISSGGGDLSLDGQYRYGERISRMLAGELSELAGARLGGLPLYQDTGGFSDAGYYTIKNLNVDPVHANRRDVYQYDLTLIRKGTRSTHRREVTTEARELTHPFGNDVSGYVAAPATAEGVRWLNPETDATTTASPTTTRSAELGDIDEYRLSDAPYASPSLVYDIDYDSEGATDVRVFDSLGGSKLDADGNLRWAKVFDPSHEFSGEAIVDNGLVRLRADPTASPGVSVEQYDYNADAWNNVSLPASDWSLVELDIAERQSQRLGAARVDAWTRWRNASTGATYPLDVTIHRGWPGIQFSRVPDSTSPVPAGLESLLSPAASDRLVTPQPKRDLRPREAIR</sequence>
<gene>
    <name evidence="2" type="ORF">GCM10009067_28360</name>
</gene>
<dbReference type="Proteomes" id="UP000614221">
    <property type="component" value="Unassembled WGS sequence"/>
</dbReference>
<feature type="region of interest" description="Disordered" evidence="1">
    <location>
        <begin position="359"/>
        <end position="380"/>
    </location>
</feature>
<accession>A0A830ET99</accession>
<dbReference type="EMBL" id="BMPD01000005">
    <property type="protein sequence ID" value="GGK74498.1"/>
    <property type="molecule type" value="Genomic_DNA"/>
</dbReference>
<organism evidence="2 3">
    <name type="scientific">Haloarcula sebkhae</name>
    <dbReference type="NCBI Taxonomy" id="932660"/>
    <lineage>
        <taxon>Archaea</taxon>
        <taxon>Methanobacteriati</taxon>
        <taxon>Methanobacteriota</taxon>
        <taxon>Stenosarchaea group</taxon>
        <taxon>Halobacteria</taxon>
        <taxon>Halobacteriales</taxon>
        <taxon>Haloarculaceae</taxon>
        <taxon>Haloarcula</taxon>
    </lineage>
</organism>
<feature type="compositionally biased region" description="Basic and acidic residues" evidence="1">
    <location>
        <begin position="369"/>
        <end position="380"/>
    </location>
</feature>
<reference evidence="2" key="2">
    <citation type="submission" date="2020-09" db="EMBL/GenBank/DDBJ databases">
        <authorList>
            <person name="Sun Q."/>
            <person name="Ohkuma M."/>
        </authorList>
    </citation>
    <scope>NUCLEOTIDE SEQUENCE</scope>
    <source>
        <strain evidence="2">JCM 19018</strain>
    </source>
</reference>